<gene>
    <name evidence="5" type="ORF">NQ315_010646</name>
</gene>
<evidence type="ECO:0000313" key="5">
    <source>
        <dbReference type="EMBL" id="KAJ8921736.1"/>
    </source>
</evidence>
<feature type="repeat" description="WD" evidence="3">
    <location>
        <begin position="235"/>
        <end position="276"/>
    </location>
</feature>
<dbReference type="InterPro" id="IPR041452">
    <property type="entry name" value="APAF1_C"/>
</dbReference>
<evidence type="ECO:0000256" key="1">
    <source>
        <dbReference type="ARBA" id="ARBA00022574"/>
    </source>
</evidence>
<accession>A0AAV8W530</accession>
<sequence>MNKFAEKSLVVPFYHTDLKTYIYGIHDIHLNYLKDVTKERTVSLHRKLISGYDRKTQGNYAALPNDNYSLQYIGYHLYHAEAFHKFDIYFDLKFLEAKIKAVGKEDVLKDMKNYEVYITKKESEAKDKLEQYKDFIRRCGSSLYSYEKTDIIQFALREPKESYIFRDALKLAEQSHKLYFQLQRPADDLEYSTINIKEDITCACFVDSPQHILIGTSSGKIKLFFEEYEKEISSFIGHEGYVKKLTVSPDKRYFLSVSIDGSVMLWKFAVDSARNSHDFTNELPVSPKTKQRLWQDIFTPDRGKVKPTRKFEIQGPDDFLVSATFCDRFPEIYRIATGSHRGNVIIWDAYSGEQLFQTGNRGYSVPCVIYQEKESLKGVIYTYEDSIVMSKLTDKGLEYSHTLHNEDNCESIFLKDGKIIAVSEQNITFWEEYKRHKLFEKIDVSKQHICSTITDDSNYLVVSTNKGTVFIWNTEENKMVKEFKNKGLAKSLDTFYDENRSVHILLIGSDQKSLQQCHILPCDNEPHMAVRPKFIPFWKKKQALTALVNNNNQIQVFNGYVQFSETDVINSAVTCTCFSSCGENVVYGLENGQIHMFHLRSKKTLCIESNENEKLGRITYLNCYKPTHLRHQSVSSYESDDSVDSNFYFEGIIISVSNNNLITVYNNNVVSNRQVNEPLLYYDKENMIVIDGVGQTYVWNLIENSVIQLNNPAIFEIVKVSQAALCFEKSILALVYKQMDSNFLDVYDVLLTEENRSLKLVTHLELSETVRSCCFSCDGSLLALGMSSGDIKIWNLKQEFKTTTLTLHTSSVEDLIFSPSIQPPILISLGEYIAWWNLKKYQQGPQSKGRPKSIDILENLSNDSSSMNISYWADREYIEGTDYLLSCMKLNGCAKYISASKDFNSFLTVDDKGKIYAMEVVTSNT</sequence>
<dbReference type="PANTHER" id="PTHR44019:SF8">
    <property type="entry name" value="POC1 CENTRIOLAR PROTEIN HOMOLOG"/>
    <property type="match status" value="1"/>
</dbReference>
<reference evidence="5 6" key="1">
    <citation type="journal article" date="2023" name="Insect Mol. Biol.">
        <title>Genome sequencing provides insights into the evolution of gene families encoding plant cell wall-degrading enzymes in longhorned beetles.</title>
        <authorList>
            <person name="Shin N.R."/>
            <person name="Okamura Y."/>
            <person name="Kirsch R."/>
            <person name="Pauchet Y."/>
        </authorList>
    </citation>
    <scope>NUCLEOTIDE SEQUENCE [LARGE SCALE GENOMIC DNA]</scope>
    <source>
        <strain evidence="5">EAD_L_NR</strain>
    </source>
</reference>
<dbReference type="PROSITE" id="PS50294">
    <property type="entry name" value="WD_REPEATS_REGION"/>
    <property type="match status" value="1"/>
</dbReference>
<name>A0AAV8W530_9CUCU</name>
<dbReference type="InterPro" id="IPR036322">
    <property type="entry name" value="WD40_repeat_dom_sf"/>
</dbReference>
<keyword evidence="1 3" id="KW-0853">WD repeat</keyword>
<dbReference type="InterPro" id="IPR001680">
    <property type="entry name" value="WD40_rpt"/>
</dbReference>
<evidence type="ECO:0000256" key="3">
    <source>
        <dbReference type="PROSITE-ProRule" id="PRU00221"/>
    </source>
</evidence>
<protein>
    <recommendedName>
        <fullName evidence="4">APAF-1 helical domain-containing protein</fullName>
    </recommendedName>
</protein>
<dbReference type="Pfam" id="PF17908">
    <property type="entry name" value="APAF1_C"/>
    <property type="match status" value="1"/>
</dbReference>
<comment type="caution">
    <text evidence="5">The sequence shown here is derived from an EMBL/GenBank/DDBJ whole genome shotgun (WGS) entry which is preliminary data.</text>
</comment>
<evidence type="ECO:0000313" key="6">
    <source>
        <dbReference type="Proteomes" id="UP001159042"/>
    </source>
</evidence>
<dbReference type="Gene3D" id="2.130.10.10">
    <property type="entry name" value="YVTN repeat-like/Quinoprotein amine dehydrogenase"/>
    <property type="match status" value="4"/>
</dbReference>
<dbReference type="PANTHER" id="PTHR44019">
    <property type="entry name" value="WD REPEAT-CONTAINING PROTEIN 55"/>
    <property type="match status" value="1"/>
</dbReference>
<feature type="domain" description="APAF-1 helical" evidence="4">
    <location>
        <begin position="43"/>
        <end position="174"/>
    </location>
</feature>
<dbReference type="Proteomes" id="UP001159042">
    <property type="component" value="Unassembled WGS sequence"/>
</dbReference>
<dbReference type="InterPro" id="IPR015943">
    <property type="entry name" value="WD40/YVTN_repeat-like_dom_sf"/>
</dbReference>
<dbReference type="EMBL" id="JANEYG010000009">
    <property type="protein sequence ID" value="KAJ8921736.1"/>
    <property type="molecule type" value="Genomic_DNA"/>
</dbReference>
<dbReference type="Pfam" id="PF00400">
    <property type="entry name" value="WD40"/>
    <property type="match status" value="2"/>
</dbReference>
<dbReference type="AlphaFoldDB" id="A0AAV8W530"/>
<proteinExistence type="predicted"/>
<dbReference type="SMART" id="SM00320">
    <property type="entry name" value="WD40"/>
    <property type="match status" value="7"/>
</dbReference>
<dbReference type="SUPFAM" id="SSF50978">
    <property type="entry name" value="WD40 repeat-like"/>
    <property type="match status" value="2"/>
</dbReference>
<organism evidence="5 6">
    <name type="scientific">Exocentrus adspersus</name>
    <dbReference type="NCBI Taxonomy" id="1586481"/>
    <lineage>
        <taxon>Eukaryota</taxon>
        <taxon>Metazoa</taxon>
        <taxon>Ecdysozoa</taxon>
        <taxon>Arthropoda</taxon>
        <taxon>Hexapoda</taxon>
        <taxon>Insecta</taxon>
        <taxon>Pterygota</taxon>
        <taxon>Neoptera</taxon>
        <taxon>Endopterygota</taxon>
        <taxon>Coleoptera</taxon>
        <taxon>Polyphaga</taxon>
        <taxon>Cucujiformia</taxon>
        <taxon>Chrysomeloidea</taxon>
        <taxon>Cerambycidae</taxon>
        <taxon>Lamiinae</taxon>
        <taxon>Acanthocinini</taxon>
        <taxon>Exocentrus</taxon>
    </lineage>
</organism>
<dbReference type="Gene3D" id="1.25.40.370">
    <property type="match status" value="1"/>
</dbReference>
<keyword evidence="6" id="KW-1185">Reference proteome</keyword>
<evidence type="ECO:0000259" key="4">
    <source>
        <dbReference type="Pfam" id="PF17908"/>
    </source>
</evidence>
<dbReference type="PROSITE" id="PS50082">
    <property type="entry name" value="WD_REPEATS_2"/>
    <property type="match status" value="1"/>
</dbReference>
<dbReference type="InterPro" id="IPR050505">
    <property type="entry name" value="WDR55/POC1"/>
</dbReference>
<keyword evidence="2" id="KW-0677">Repeat</keyword>
<evidence type="ECO:0000256" key="2">
    <source>
        <dbReference type="ARBA" id="ARBA00022737"/>
    </source>
</evidence>